<feature type="domain" description="CobN/magnesium chelatase" evidence="4">
    <location>
        <begin position="134"/>
        <end position="1202"/>
    </location>
</feature>
<evidence type="ECO:0000313" key="6">
    <source>
        <dbReference type="Proteomes" id="UP001549691"/>
    </source>
</evidence>
<evidence type="ECO:0000259" key="4">
    <source>
        <dbReference type="Pfam" id="PF02514"/>
    </source>
</evidence>
<keyword evidence="2" id="KW-0472">Membrane</keyword>
<evidence type="ECO:0000256" key="3">
    <source>
        <dbReference type="SAM" id="SignalP"/>
    </source>
</evidence>
<dbReference type="RefSeq" id="WP_354602209.1">
    <property type="nucleotide sequence ID" value="NZ_JBEWZI010000021.1"/>
</dbReference>
<keyword evidence="5" id="KW-0436">Ligase</keyword>
<evidence type="ECO:0000313" key="5">
    <source>
        <dbReference type="EMBL" id="MET7015754.1"/>
    </source>
</evidence>
<proteinExistence type="predicted"/>
<dbReference type="GO" id="GO:0051116">
    <property type="term" value="F:cobaltochelatase activity"/>
    <property type="evidence" value="ECO:0007669"/>
    <property type="project" value="UniProtKB-EC"/>
</dbReference>
<comment type="caution">
    <text evidence="5">The sequence shown here is derived from an EMBL/GenBank/DDBJ whole genome shotgun (WGS) entry which is preliminary data.</text>
</comment>
<dbReference type="NCBIfam" id="NF004644">
    <property type="entry name" value="PRK05989.2-2"/>
    <property type="match status" value="1"/>
</dbReference>
<sequence length="1327" mass="145856">MHPWQKIFGAALVLFGFLLLIGANPAFAAQPRVAWLTAAPAPAGKFEVLSQAAREQGFELDARYVERLDEAGLARFARDADLLIVDTPRPGLLEFLLGKLGPAWSERSTPRLLLDGERVEARGLDRALAQEIQGYVSNGGRRNLHAAAQLIAARVFKLRSAEGIAPLQTLPAAAYYHPKLAEIVTTQADVALAVSGKPGQPVVGIAIHQSYISAVDAAYVDALVADVERLGGRALVFYTPVMAEDAFLKMAAPGGKRLIDVLVSSQIMYDAGGRKAEFERLGVPVIQAIPYRRGDTADWQADPQGMRLIDLPFYLVQSEIAGAMDPMIASAIEKKSGKVEAIAPQVRAIAAKAMNLAQLRRTPNADKRVAILFYNYPPGEKNLSASFLNLPKSLAHTLTALQAAGYRTESMDEAQLTQSLGRLLAAFYRDGPLQPLLDAHLAAWLPMSEYRRWFAAQSPALREQVLARWGEPEKSGMAYKHKGEMGFVIPRLQLGNVSFMPVPPRGERKDDAETALYHSTKESTNHFYLAAYLWARSNRDALVHFGTHGTQEWTPGKERGLSMDDQAFVVLGDIPVVYPYIVDDVGEALQAKRRGRASIVSHQTPSFRPAGLHTELNAMHDQLHTWIGQDEGGVKEALKRDLLRSGAKLHLFEDMAWTPARAEGDFANWITALHDHLHALAASLQPYGLHSFGVNKSDELRLYTVMTMLGNDFYKRLEPDEPEELFALDYQLLAQSKPFALLRRYLLDGVPTSEIRDAVLRENVDRAKVLWTSLDASPEITGLLAGLNGEFLPTSTGGDPVRNPDSLPTGRNLYGFDPSKIPTRAAWEAGQLATEAMLAEHFKRHGKYPQKLAYSLWSVETMRHAGVLEAQAMAALGVRPKWDEGGRFSGVELIPVKELKRPRVDVVLSATGLYRDHFPNTMKWLAEAVKLAAAQQEPDNAVRAASDKIRAALAGRGLPEAKLAAWADTRIFSGESGGYGTGLNDATLASDSFASKGKEADAKLAKLYLARMQYAYGPDEKDWGQKLDGVNLYAENLKGVEAALLARSSNLYGMLTTDDPFQYLGGIGLAVRHLTGKAPELLISNLRDPRAARTETAAGFLASELRTRNFHPGWIKGMQAEGYSGALNMLDSMNNFWGWTAVAPEIVRNDQWQEFAEVYVRDKYKLGMDRWFEQHAPQAQAQMIERMLEAARKDYWQTDAATLKQLAQRYENLAKRFDIQSSNAAFREFVKANALTSALGFGLQAAVLAGRTAPSSSSKQPEEVRPELLSSPPPVQGMKLEKVEPPVPPPSLAWLLGGALMLLSFGGGVLRSFLSLSFNTDLRKETA</sequence>
<gene>
    <name evidence="5" type="primary">cobN</name>
    <name evidence="5" type="ORF">ABXR19_16305</name>
</gene>
<feature type="chain" id="PRO_5045611182" evidence="3">
    <location>
        <begin position="29"/>
        <end position="1327"/>
    </location>
</feature>
<dbReference type="PANTHER" id="PTHR44119">
    <property type="entry name" value="MAGNESIUM-CHELATASE SUBUNIT CHLH, CHLOROPLASTIC"/>
    <property type="match status" value="1"/>
</dbReference>
<dbReference type="EMBL" id="JBEWZI010000021">
    <property type="protein sequence ID" value="MET7015754.1"/>
    <property type="molecule type" value="Genomic_DNA"/>
</dbReference>
<reference evidence="5 6" key="1">
    <citation type="submission" date="2024-07" db="EMBL/GenBank/DDBJ databases">
        <title>Uliginosibacterium flavum JJ3220;KACC:17644.</title>
        <authorList>
            <person name="Kim M.K."/>
        </authorList>
    </citation>
    <scope>NUCLEOTIDE SEQUENCE [LARGE SCALE GENOMIC DNA]</scope>
    <source>
        <strain evidence="5 6">KACC:17644</strain>
    </source>
</reference>
<accession>A0ABV2TP99</accession>
<dbReference type="EC" id="6.6.1.2" evidence="5"/>
<evidence type="ECO:0000256" key="1">
    <source>
        <dbReference type="SAM" id="MobiDB-lite"/>
    </source>
</evidence>
<dbReference type="CDD" id="cd10150">
    <property type="entry name" value="CobN_like"/>
    <property type="match status" value="1"/>
</dbReference>
<feature type="region of interest" description="Disordered" evidence="1">
    <location>
        <begin position="1253"/>
        <end position="1283"/>
    </location>
</feature>
<keyword evidence="2" id="KW-0812">Transmembrane</keyword>
<name>A0ABV2TP99_9RHOO</name>
<evidence type="ECO:0000256" key="2">
    <source>
        <dbReference type="SAM" id="Phobius"/>
    </source>
</evidence>
<feature type="transmembrane region" description="Helical" evidence="2">
    <location>
        <begin position="1292"/>
        <end position="1314"/>
    </location>
</feature>
<keyword evidence="3" id="KW-0732">Signal</keyword>
<protein>
    <submittedName>
        <fullName evidence="5">Cobaltochelatase subunit CobN</fullName>
        <ecNumber evidence="5">6.6.1.2</ecNumber>
    </submittedName>
</protein>
<organism evidence="5 6">
    <name type="scientific">Uliginosibacterium flavum</name>
    <dbReference type="NCBI Taxonomy" id="1396831"/>
    <lineage>
        <taxon>Bacteria</taxon>
        <taxon>Pseudomonadati</taxon>
        <taxon>Pseudomonadota</taxon>
        <taxon>Betaproteobacteria</taxon>
        <taxon>Rhodocyclales</taxon>
        <taxon>Zoogloeaceae</taxon>
        <taxon>Uliginosibacterium</taxon>
    </lineage>
</organism>
<keyword evidence="2" id="KW-1133">Transmembrane helix</keyword>
<dbReference type="PANTHER" id="PTHR44119:SF4">
    <property type="entry name" value="AEROBIC COBALTOCHELATASE SUBUNIT COBN"/>
    <property type="match status" value="1"/>
</dbReference>
<dbReference type="InterPro" id="IPR003672">
    <property type="entry name" value="CobN/Mg_chltase"/>
</dbReference>
<dbReference type="Proteomes" id="UP001549691">
    <property type="component" value="Unassembled WGS sequence"/>
</dbReference>
<dbReference type="Pfam" id="PF02514">
    <property type="entry name" value="CobN-Mg_chel"/>
    <property type="match status" value="1"/>
</dbReference>
<feature type="signal peptide" evidence="3">
    <location>
        <begin position="1"/>
        <end position="28"/>
    </location>
</feature>
<keyword evidence="6" id="KW-1185">Reference proteome</keyword>